<feature type="domain" description="NTP pyrophosphohydrolase MazG-like" evidence="2">
    <location>
        <begin position="185"/>
        <end position="246"/>
    </location>
</feature>
<dbReference type="PANTHER" id="PTHR30522:SF0">
    <property type="entry name" value="NUCLEOSIDE TRIPHOSPHATE PYROPHOSPHOHYDROLASE"/>
    <property type="match status" value="1"/>
</dbReference>
<evidence type="ECO:0000313" key="4">
    <source>
        <dbReference type="Proteomes" id="UP001258945"/>
    </source>
</evidence>
<evidence type="ECO:0000256" key="1">
    <source>
        <dbReference type="SAM" id="MobiDB-lite"/>
    </source>
</evidence>
<name>A0ABU3ML10_9PROT</name>
<organism evidence="3 4">
    <name type="scientific">Roseomonas gilardii</name>
    <dbReference type="NCBI Taxonomy" id="257708"/>
    <lineage>
        <taxon>Bacteria</taxon>
        <taxon>Pseudomonadati</taxon>
        <taxon>Pseudomonadota</taxon>
        <taxon>Alphaproteobacteria</taxon>
        <taxon>Acetobacterales</taxon>
        <taxon>Roseomonadaceae</taxon>
        <taxon>Roseomonas</taxon>
    </lineage>
</organism>
<dbReference type="SUPFAM" id="SSF101386">
    <property type="entry name" value="all-alpha NTP pyrophosphatases"/>
    <property type="match status" value="2"/>
</dbReference>
<dbReference type="InterPro" id="IPR004518">
    <property type="entry name" value="MazG-like_dom"/>
</dbReference>
<feature type="compositionally biased region" description="Polar residues" evidence="1">
    <location>
        <begin position="1"/>
        <end position="10"/>
    </location>
</feature>
<accession>A0ABU3ML10</accession>
<dbReference type="NCBIfam" id="NF007113">
    <property type="entry name" value="PRK09562.1"/>
    <property type="match status" value="1"/>
</dbReference>
<dbReference type="Gene3D" id="1.10.287.1080">
    <property type="entry name" value="MazG-like"/>
    <property type="match status" value="2"/>
</dbReference>
<proteinExistence type="predicted"/>
<sequence length="285" mass="31591">MNPANPSSPDVSHGPEEPEREDAAREIRRLLNIMARLRAPDGCPWDQVQDFDSIAPYTIEEAYEVADAIARRDWPALRDELGDLLFQAVYHAQMAEEAGHFRFADVARSIGDKMLARHPHVFGSAEIADAAAQTEAWEARKSTERAKRGETGTLAGVPEALPALTRAAKLTRRAGRVGFDWPDAESVLEKLAEETAELRAELPGADRARLEDEMGDMLFVLANLARKLDLDPEQCLHRANAKFERRFGAIETALAREGRAPRDASLEEMEALWQSAKAAERQGQG</sequence>
<keyword evidence="3" id="KW-0378">Hydrolase</keyword>
<dbReference type="CDD" id="cd11529">
    <property type="entry name" value="NTP-PPase_MazG_Cterm"/>
    <property type="match status" value="1"/>
</dbReference>
<evidence type="ECO:0000259" key="2">
    <source>
        <dbReference type="Pfam" id="PF03819"/>
    </source>
</evidence>
<reference evidence="3 4" key="1">
    <citation type="journal article" date="2019" name="Microb. Pathog.">
        <title>Comparison of VITEK 2, MALDI-TOF MS, 16S rRNA gene sequencing, and whole-genome sequencing for identification of Roseomonas mucosa.</title>
        <authorList>
            <person name="Rudolph W.W."/>
            <person name="Gunzer F."/>
            <person name="Trauth M."/>
            <person name="Bunk B."/>
            <person name="Bigge R."/>
            <person name="Schrottner P."/>
        </authorList>
    </citation>
    <scope>NUCLEOTIDE SEQUENCE [LARGE SCALE GENOMIC DNA]</scope>
    <source>
        <strain evidence="3 4">DSM 103800</strain>
    </source>
</reference>
<dbReference type="InterPro" id="IPR048015">
    <property type="entry name" value="NTP-PPase_MazG-like_N"/>
</dbReference>
<evidence type="ECO:0000313" key="3">
    <source>
        <dbReference type="EMBL" id="MDT8333437.1"/>
    </source>
</evidence>
<feature type="compositionally biased region" description="Basic and acidic residues" evidence="1">
    <location>
        <begin position="13"/>
        <end position="23"/>
    </location>
</feature>
<feature type="domain" description="NTP pyrophosphohydrolase MazG-like" evidence="2">
    <location>
        <begin position="49"/>
        <end position="122"/>
    </location>
</feature>
<dbReference type="CDD" id="cd11528">
    <property type="entry name" value="NTP-PPase_MazG_Nterm"/>
    <property type="match status" value="1"/>
</dbReference>
<feature type="region of interest" description="Disordered" evidence="1">
    <location>
        <begin position="1"/>
        <end position="23"/>
    </location>
</feature>
<dbReference type="InterPro" id="IPR048011">
    <property type="entry name" value="NTP-PPase_MazG-like_C"/>
</dbReference>
<dbReference type="NCBIfam" id="TIGR00444">
    <property type="entry name" value="mazG"/>
    <property type="match status" value="1"/>
</dbReference>
<dbReference type="GO" id="GO:0047429">
    <property type="term" value="F:nucleoside triphosphate diphosphatase activity"/>
    <property type="evidence" value="ECO:0007669"/>
    <property type="project" value="UniProtKB-EC"/>
</dbReference>
<gene>
    <name evidence="3" type="primary">mazG</name>
    <name evidence="3" type="ORF">RQ831_20500</name>
</gene>
<comment type="caution">
    <text evidence="3">The sequence shown here is derived from an EMBL/GenBank/DDBJ whole genome shotgun (WGS) entry which is preliminary data.</text>
</comment>
<dbReference type="EMBL" id="JAVVDO010000055">
    <property type="protein sequence ID" value="MDT8333437.1"/>
    <property type="molecule type" value="Genomic_DNA"/>
</dbReference>
<dbReference type="RefSeq" id="WP_314284845.1">
    <property type="nucleotide sequence ID" value="NZ_JAVVDO010000055.1"/>
</dbReference>
<dbReference type="PANTHER" id="PTHR30522">
    <property type="entry name" value="NUCLEOSIDE TRIPHOSPHATE PYROPHOSPHOHYDROLASE"/>
    <property type="match status" value="1"/>
</dbReference>
<protein>
    <submittedName>
        <fullName evidence="3">Nucleoside triphosphate pyrophosphohydrolase</fullName>
        <ecNumber evidence="3">3.6.1.9</ecNumber>
    </submittedName>
</protein>
<dbReference type="Proteomes" id="UP001258945">
    <property type="component" value="Unassembled WGS sequence"/>
</dbReference>
<dbReference type="Pfam" id="PF03819">
    <property type="entry name" value="MazG"/>
    <property type="match status" value="2"/>
</dbReference>
<dbReference type="InterPro" id="IPR011551">
    <property type="entry name" value="NTP_PyrPHydrolase_MazG"/>
</dbReference>
<keyword evidence="4" id="KW-1185">Reference proteome</keyword>
<dbReference type="EC" id="3.6.1.9" evidence="3"/>